<accession>A0A3M7QR33</accession>
<dbReference type="Proteomes" id="UP000276133">
    <property type="component" value="Unassembled WGS sequence"/>
</dbReference>
<evidence type="ECO:0000313" key="1">
    <source>
        <dbReference type="EMBL" id="RNA13418.1"/>
    </source>
</evidence>
<dbReference type="AlphaFoldDB" id="A0A3M7QR33"/>
<comment type="caution">
    <text evidence="1">The sequence shown here is derived from an EMBL/GenBank/DDBJ whole genome shotgun (WGS) entry which is preliminary data.</text>
</comment>
<evidence type="ECO:0000313" key="2">
    <source>
        <dbReference type="Proteomes" id="UP000276133"/>
    </source>
</evidence>
<protein>
    <submittedName>
        <fullName evidence="1">Uncharacterized protein</fullName>
    </submittedName>
</protein>
<organism evidence="1 2">
    <name type="scientific">Brachionus plicatilis</name>
    <name type="common">Marine rotifer</name>
    <name type="synonym">Brachionus muelleri</name>
    <dbReference type="NCBI Taxonomy" id="10195"/>
    <lineage>
        <taxon>Eukaryota</taxon>
        <taxon>Metazoa</taxon>
        <taxon>Spiralia</taxon>
        <taxon>Gnathifera</taxon>
        <taxon>Rotifera</taxon>
        <taxon>Eurotatoria</taxon>
        <taxon>Monogononta</taxon>
        <taxon>Pseudotrocha</taxon>
        <taxon>Ploima</taxon>
        <taxon>Brachionidae</taxon>
        <taxon>Brachionus</taxon>
    </lineage>
</organism>
<sequence>MDMQSELKLAIKNLSTNLIKTRTKSIHNTFEYNKIDCRFTYVYCNKHEYNIRQFTVKRFCVKYKNYSLPILCVFNCDATGIVKSKNIVDLP</sequence>
<keyword evidence="2" id="KW-1185">Reference proteome</keyword>
<proteinExistence type="predicted"/>
<reference evidence="1 2" key="1">
    <citation type="journal article" date="2018" name="Sci. Rep.">
        <title>Genomic signatures of local adaptation to the degree of environmental predictability in rotifers.</title>
        <authorList>
            <person name="Franch-Gras L."/>
            <person name="Hahn C."/>
            <person name="Garcia-Roger E.M."/>
            <person name="Carmona M.J."/>
            <person name="Serra M."/>
            <person name="Gomez A."/>
        </authorList>
    </citation>
    <scope>NUCLEOTIDE SEQUENCE [LARGE SCALE GENOMIC DNA]</scope>
    <source>
        <strain evidence="1">HYR1</strain>
    </source>
</reference>
<dbReference type="EMBL" id="REGN01005428">
    <property type="protein sequence ID" value="RNA13418.1"/>
    <property type="molecule type" value="Genomic_DNA"/>
</dbReference>
<gene>
    <name evidence="1" type="ORF">BpHYR1_030218</name>
</gene>
<name>A0A3M7QR33_BRAPC</name>